<gene>
    <name evidence="1" type="ORF">G3M70_07285</name>
</gene>
<dbReference type="Pfam" id="PF08873">
    <property type="entry name" value="Phage_Mu_Gp37"/>
    <property type="match status" value="1"/>
</dbReference>
<dbReference type="Proteomes" id="UP000594688">
    <property type="component" value="Chromosome"/>
</dbReference>
<sequence>MSAEIEDIEDLVLAAVNAAPLNTYCKVFERYDGQFNVDDVNKIKSRLPAVFVAWTGDRFDEQTPFTTYMDNANVSVVVAASNLRDDHASKLGNTGAFKMLGDVKDLLHKKQLGITGSYPLILTRRVPLIDIPGLAVFGLDFNLKFLD</sequence>
<reference evidence="1 2" key="1">
    <citation type="submission" date="2020-02" db="EMBL/GenBank/DDBJ databases">
        <title>Genomic and physiological characterization of two novel Nitrospinaceae genera.</title>
        <authorList>
            <person name="Mueller A.J."/>
            <person name="Jung M.-Y."/>
            <person name="Strachan C.R."/>
            <person name="Herbold C.W."/>
            <person name="Kirkegaard R.H."/>
            <person name="Daims H."/>
        </authorList>
    </citation>
    <scope>NUCLEOTIDE SEQUENCE [LARGE SCALE GENOMIC DNA]</scope>
    <source>
        <strain evidence="1">EB</strain>
    </source>
</reference>
<organism evidence="1 2">
    <name type="scientific">Candidatus Nitronauta litoralis</name>
    <dbReference type="NCBI Taxonomy" id="2705533"/>
    <lineage>
        <taxon>Bacteria</taxon>
        <taxon>Pseudomonadati</taxon>
        <taxon>Nitrospinota/Tectimicrobiota group</taxon>
        <taxon>Nitrospinota</taxon>
        <taxon>Nitrospinia</taxon>
        <taxon>Nitrospinales</taxon>
        <taxon>Nitrospinaceae</taxon>
        <taxon>Candidatus Nitronauta</taxon>
    </lineage>
</organism>
<dbReference type="EMBL" id="CP048685">
    <property type="protein sequence ID" value="QPJ61698.1"/>
    <property type="molecule type" value="Genomic_DNA"/>
</dbReference>
<protein>
    <submittedName>
        <fullName evidence="1">DUF1834 family protein</fullName>
    </submittedName>
</protein>
<dbReference type="KEGG" id="nli:G3M70_07285"/>
<dbReference type="InterPro" id="IPR014972">
    <property type="entry name" value="Phage_Mu_Gp37"/>
</dbReference>
<name>A0A7T0G097_9BACT</name>
<evidence type="ECO:0000313" key="1">
    <source>
        <dbReference type="EMBL" id="QPJ61698.1"/>
    </source>
</evidence>
<accession>A0A7T0G097</accession>
<dbReference type="AlphaFoldDB" id="A0A7T0G097"/>
<proteinExistence type="predicted"/>
<evidence type="ECO:0000313" key="2">
    <source>
        <dbReference type="Proteomes" id="UP000594688"/>
    </source>
</evidence>